<evidence type="ECO:0000313" key="2">
    <source>
        <dbReference type="Proteomes" id="UP000242791"/>
    </source>
</evidence>
<dbReference type="VEuPathDB" id="FungiDB:ACJ73_09045"/>
<evidence type="ECO:0008006" key="3">
    <source>
        <dbReference type="Google" id="ProtNLM"/>
    </source>
</evidence>
<dbReference type="STRING" id="1658174.A0A1J9PFP5"/>
<dbReference type="AlphaFoldDB" id="A0A1J9PFP5"/>
<evidence type="ECO:0000313" key="1">
    <source>
        <dbReference type="EMBL" id="OJD14762.1"/>
    </source>
</evidence>
<dbReference type="Proteomes" id="UP000242791">
    <property type="component" value="Unassembled WGS sequence"/>
</dbReference>
<proteinExistence type="predicted"/>
<sequence length="99" mass="11361">MSIEPDGRPEVYPSRALQRNSLYDLKLVARSKELAPYAAMFHNIVSVDPTKKFKPAPEMYRHLADSIGKERSQMNEMWFLSGNPFDVMGAINRNEDRMG</sequence>
<dbReference type="InterPro" id="IPR036412">
    <property type="entry name" value="HAD-like_sf"/>
</dbReference>
<gene>
    <name evidence="1" type="ORF">ACJ73_09045</name>
</gene>
<dbReference type="SUPFAM" id="SSF56784">
    <property type="entry name" value="HAD-like"/>
    <property type="match status" value="1"/>
</dbReference>
<name>A0A1J9PFP5_9EURO</name>
<accession>A0A1J9PFP5</accession>
<dbReference type="Gene3D" id="3.40.50.1000">
    <property type="entry name" value="HAD superfamily/HAD-like"/>
    <property type="match status" value="1"/>
</dbReference>
<dbReference type="EMBL" id="LGTZ01002365">
    <property type="protein sequence ID" value="OJD14762.1"/>
    <property type="molecule type" value="Genomic_DNA"/>
</dbReference>
<reference evidence="1 2" key="1">
    <citation type="submission" date="2015-08" db="EMBL/GenBank/DDBJ databases">
        <title>Emmonsia species relationships and genome sequence.</title>
        <authorList>
            <person name="Cuomo C.A."/>
            <person name="Schwartz I.S."/>
            <person name="Kenyon C."/>
            <person name="De Hoog G.S."/>
            <person name="Govender N.P."/>
            <person name="Botha A."/>
            <person name="Moreno L."/>
            <person name="De Vries M."/>
            <person name="Munoz J.F."/>
            <person name="Stielow J.B."/>
        </authorList>
    </citation>
    <scope>NUCLEOTIDE SEQUENCE [LARGE SCALE GENOMIC DNA]</scope>
    <source>
        <strain evidence="1 2">EI222</strain>
    </source>
</reference>
<dbReference type="InterPro" id="IPR023214">
    <property type="entry name" value="HAD_sf"/>
</dbReference>
<comment type="caution">
    <text evidence="1">The sequence shown here is derived from an EMBL/GenBank/DDBJ whole genome shotgun (WGS) entry which is preliminary data.</text>
</comment>
<dbReference type="OrthoDB" id="4176538at2759"/>
<keyword evidence="2" id="KW-1185">Reference proteome</keyword>
<protein>
    <recommendedName>
        <fullName evidence="3">Haloacid dehalogenase, type II</fullName>
    </recommendedName>
</protein>
<organism evidence="1 2">
    <name type="scientific">Blastomyces percursus</name>
    <dbReference type="NCBI Taxonomy" id="1658174"/>
    <lineage>
        <taxon>Eukaryota</taxon>
        <taxon>Fungi</taxon>
        <taxon>Dikarya</taxon>
        <taxon>Ascomycota</taxon>
        <taxon>Pezizomycotina</taxon>
        <taxon>Eurotiomycetes</taxon>
        <taxon>Eurotiomycetidae</taxon>
        <taxon>Onygenales</taxon>
        <taxon>Ajellomycetaceae</taxon>
        <taxon>Blastomyces</taxon>
    </lineage>
</organism>